<name>A0A6A5WIQ5_9PLEO</name>
<reference evidence="1" key="1">
    <citation type="journal article" date="2020" name="Stud. Mycol.">
        <title>101 Dothideomycetes genomes: a test case for predicting lifestyles and emergence of pathogens.</title>
        <authorList>
            <person name="Haridas S."/>
            <person name="Albert R."/>
            <person name="Binder M."/>
            <person name="Bloem J."/>
            <person name="Labutti K."/>
            <person name="Salamov A."/>
            <person name="Andreopoulos B."/>
            <person name="Baker S."/>
            <person name="Barry K."/>
            <person name="Bills G."/>
            <person name="Bluhm B."/>
            <person name="Cannon C."/>
            <person name="Castanera R."/>
            <person name="Culley D."/>
            <person name="Daum C."/>
            <person name="Ezra D."/>
            <person name="Gonzalez J."/>
            <person name="Henrissat B."/>
            <person name="Kuo A."/>
            <person name="Liang C."/>
            <person name="Lipzen A."/>
            <person name="Lutzoni F."/>
            <person name="Magnuson J."/>
            <person name="Mondo S."/>
            <person name="Nolan M."/>
            <person name="Ohm R."/>
            <person name="Pangilinan J."/>
            <person name="Park H.-J."/>
            <person name="Ramirez L."/>
            <person name="Alfaro M."/>
            <person name="Sun H."/>
            <person name="Tritt A."/>
            <person name="Yoshinaga Y."/>
            <person name="Zwiers L.-H."/>
            <person name="Turgeon B."/>
            <person name="Goodwin S."/>
            <person name="Spatafora J."/>
            <person name="Crous P."/>
            <person name="Grigoriev I."/>
        </authorList>
    </citation>
    <scope>NUCLEOTIDE SEQUENCE</scope>
    <source>
        <strain evidence="1">CBS 123094</strain>
    </source>
</reference>
<dbReference type="EMBL" id="ML977581">
    <property type="protein sequence ID" value="KAF2001733.1"/>
    <property type="molecule type" value="Genomic_DNA"/>
</dbReference>
<keyword evidence="2" id="KW-1185">Reference proteome</keyword>
<protein>
    <submittedName>
        <fullName evidence="1">Uncharacterized protein</fullName>
    </submittedName>
</protein>
<gene>
    <name evidence="1" type="ORF">P154DRAFT_562447</name>
</gene>
<evidence type="ECO:0000313" key="1">
    <source>
        <dbReference type="EMBL" id="KAF2001733.1"/>
    </source>
</evidence>
<evidence type="ECO:0000313" key="2">
    <source>
        <dbReference type="Proteomes" id="UP000799779"/>
    </source>
</evidence>
<dbReference type="Proteomes" id="UP000799779">
    <property type="component" value="Unassembled WGS sequence"/>
</dbReference>
<proteinExistence type="predicted"/>
<organism evidence="1 2">
    <name type="scientific">Amniculicola lignicola CBS 123094</name>
    <dbReference type="NCBI Taxonomy" id="1392246"/>
    <lineage>
        <taxon>Eukaryota</taxon>
        <taxon>Fungi</taxon>
        <taxon>Dikarya</taxon>
        <taxon>Ascomycota</taxon>
        <taxon>Pezizomycotina</taxon>
        <taxon>Dothideomycetes</taxon>
        <taxon>Pleosporomycetidae</taxon>
        <taxon>Pleosporales</taxon>
        <taxon>Amniculicolaceae</taxon>
        <taxon>Amniculicola</taxon>
    </lineage>
</organism>
<accession>A0A6A5WIQ5</accession>
<dbReference type="AlphaFoldDB" id="A0A6A5WIQ5"/>
<sequence>MRPGLHVSPYLAPSNCWMLSRILIVRRIVVPGEDLDEPGNRYLSASRCSTTVVRPSQLLPSPACCSISSSSQPAPTRRVAASRSQNRELQFLKPWDPTGVDERHEFAQLVIGRRWIMLVAPAAVIPTPSSRIKVSSAAPENALRRFHVTPELGGRYGTAPRTSVL</sequence>